<proteinExistence type="predicted"/>
<evidence type="ECO:0000313" key="1">
    <source>
        <dbReference type="EMBL" id="SPY97698.1"/>
    </source>
</evidence>
<gene>
    <name evidence="1" type="ORF">NCTC10975_02806</name>
</gene>
<evidence type="ECO:0000313" key="2">
    <source>
        <dbReference type="Proteomes" id="UP000251485"/>
    </source>
</evidence>
<organism evidence="1 2">
    <name type="scientific">Proteus mirabilis</name>
    <dbReference type="NCBI Taxonomy" id="584"/>
    <lineage>
        <taxon>Bacteria</taxon>
        <taxon>Pseudomonadati</taxon>
        <taxon>Pseudomonadota</taxon>
        <taxon>Gammaproteobacteria</taxon>
        <taxon>Enterobacterales</taxon>
        <taxon>Morganellaceae</taxon>
        <taxon>Proteus</taxon>
    </lineage>
</organism>
<protein>
    <submittedName>
        <fullName evidence="1">Uncharacterized protein</fullName>
    </submittedName>
</protein>
<accession>A0A2X2BST1</accession>
<dbReference type="EMBL" id="UAUE01000023">
    <property type="protein sequence ID" value="SPY97698.1"/>
    <property type="molecule type" value="Genomic_DNA"/>
</dbReference>
<name>A0A2X2BST1_PROMI</name>
<dbReference type="AlphaFoldDB" id="A0A2X2BST1"/>
<sequence>MSTLLIQKTVPYVSLLNQGTVYFIQSTHELNLANFLST</sequence>
<dbReference type="Proteomes" id="UP000251485">
    <property type="component" value="Unassembled WGS sequence"/>
</dbReference>
<reference evidence="1 2" key="1">
    <citation type="submission" date="2018-06" db="EMBL/GenBank/DDBJ databases">
        <authorList>
            <consortium name="Pathogen Informatics"/>
            <person name="Doyle S."/>
        </authorList>
    </citation>
    <scope>NUCLEOTIDE SEQUENCE [LARGE SCALE GENOMIC DNA]</scope>
    <source>
        <strain evidence="1 2">NCTC10975</strain>
    </source>
</reference>